<proteinExistence type="predicted"/>
<dbReference type="EMBL" id="BQNB010016240">
    <property type="protein sequence ID" value="GJT49455.1"/>
    <property type="molecule type" value="Genomic_DNA"/>
</dbReference>
<dbReference type="InterPro" id="IPR006912">
    <property type="entry name" value="Harbinger_derived_prot"/>
</dbReference>
<name>A0ABQ5EEW5_9ASTR</name>
<dbReference type="Pfam" id="PF13966">
    <property type="entry name" value="zf-RVT"/>
    <property type="match status" value="1"/>
</dbReference>
<protein>
    <submittedName>
        <fullName evidence="2">ALP1-like protein</fullName>
    </submittedName>
</protein>
<dbReference type="Proteomes" id="UP001151760">
    <property type="component" value="Unassembled WGS sequence"/>
</dbReference>
<evidence type="ECO:0000259" key="1">
    <source>
        <dbReference type="Pfam" id="PF13966"/>
    </source>
</evidence>
<dbReference type="PANTHER" id="PTHR47150">
    <property type="entry name" value="OS12G0169200 PROTEIN"/>
    <property type="match status" value="1"/>
</dbReference>
<keyword evidence="3" id="KW-1185">Reference proteome</keyword>
<gene>
    <name evidence="2" type="ORF">Tco_0975612</name>
</gene>
<dbReference type="PANTHER" id="PTHR47150:SF7">
    <property type="entry name" value="NUCLEASE"/>
    <property type="match status" value="1"/>
</dbReference>
<organism evidence="2 3">
    <name type="scientific">Tanacetum coccineum</name>
    <dbReference type="NCBI Taxonomy" id="301880"/>
    <lineage>
        <taxon>Eukaryota</taxon>
        <taxon>Viridiplantae</taxon>
        <taxon>Streptophyta</taxon>
        <taxon>Embryophyta</taxon>
        <taxon>Tracheophyta</taxon>
        <taxon>Spermatophyta</taxon>
        <taxon>Magnoliopsida</taxon>
        <taxon>eudicotyledons</taxon>
        <taxon>Gunneridae</taxon>
        <taxon>Pentapetalae</taxon>
        <taxon>asterids</taxon>
        <taxon>campanulids</taxon>
        <taxon>Asterales</taxon>
        <taxon>Asteraceae</taxon>
        <taxon>Asteroideae</taxon>
        <taxon>Anthemideae</taxon>
        <taxon>Anthemidinae</taxon>
        <taxon>Tanacetum</taxon>
    </lineage>
</organism>
<evidence type="ECO:0000313" key="3">
    <source>
        <dbReference type="Proteomes" id="UP001151760"/>
    </source>
</evidence>
<dbReference type="Pfam" id="PF04827">
    <property type="entry name" value="Plant_tran"/>
    <property type="match status" value="1"/>
</dbReference>
<accession>A0ABQ5EEW5</accession>
<comment type="caution">
    <text evidence="2">The sequence shown here is derived from an EMBL/GenBank/DDBJ whole genome shotgun (WGS) entry which is preliminary data.</text>
</comment>
<sequence length="478" mass="55383">MNGEGEFCVKDVRNLLDATFLPKADSPTRWIKTIPIKVNIFAWKVSLDRLPTRSNLARRGVLVPSSSCLICNVSDEDLAHLLFRCDLAIEVTRLVYRWWNLVWIPLDSYISWLSWIKTLRMNSRSKSVLEGKLIEQRFATMVGYRKRRSGASLNEGANGILYPKETLEAKIVNAVSNHSAYFQSNPDCARREGISSLIKCTSEIRQLAYGVNASFLDEYMQISERLSRNALDHFCQAVMEIYGLEYLRKPTKVLIVRIGSGLVVRTPLKRNMLDVIMVRTRSFCWKPLRHKTYGYGISVDGSNNDINVLYQSPLFNDLKTGRALEIPFVTNGVTYPSGYYLVDRIYPELATLVKTIPEPADDDHKRILYKKKQESARKDVERAFGVLKKKWAILVNLTRALRKDRIVNMMYTCIILHNMIRKYKKYAISPKWFPKEAHQPEDMLRNEEQVQQVMRWIRSSHVHQNLRHDLIEHLAQNA</sequence>
<reference evidence="2" key="1">
    <citation type="journal article" date="2022" name="Int. J. Mol. Sci.">
        <title>Draft Genome of Tanacetum Coccineum: Genomic Comparison of Closely Related Tanacetum-Family Plants.</title>
        <authorList>
            <person name="Yamashiro T."/>
            <person name="Shiraishi A."/>
            <person name="Nakayama K."/>
            <person name="Satake H."/>
        </authorList>
    </citation>
    <scope>NUCLEOTIDE SEQUENCE</scope>
</reference>
<reference evidence="2" key="2">
    <citation type="submission" date="2022-01" db="EMBL/GenBank/DDBJ databases">
        <authorList>
            <person name="Yamashiro T."/>
            <person name="Shiraishi A."/>
            <person name="Satake H."/>
            <person name="Nakayama K."/>
        </authorList>
    </citation>
    <scope>NUCLEOTIDE SEQUENCE</scope>
</reference>
<feature type="domain" description="Reverse transcriptase zinc-binding" evidence="1">
    <location>
        <begin position="26"/>
        <end position="90"/>
    </location>
</feature>
<evidence type="ECO:0000313" key="2">
    <source>
        <dbReference type="EMBL" id="GJT49455.1"/>
    </source>
</evidence>
<dbReference type="InterPro" id="IPR026960">
    <property type="entry name" value="RVT-Znf"/>
</dbReference>